<evidence type="ECO:0000313" key="20">
    <source>
        <dbReference type="Proteomes" id="UP000050741"/>
    </source>
</evidence>
<evidence type="ECO:0000256" key="4">
    <source>
        <dbReference type="ARBA" id="ARBA00022449"/>
    </source>
</evidence>
<keyword evidence="9" id="KW-0106">Calcium</keyword>
<feature type="transmembrane region" description="Helical" evidence="18">
    <location>
        <begin position="573"/>
        <end position="589"/>
    </location>
</feature>
<feature type="transmembrane region" description="Helical" evidence="18">
    <location>
        <begin position="671"/>
        <end position="692"/>
    </location>
</feature>
<evidence type="ECO:0000256" key="3">
    <source>
        <dbReference type="ARBA" id="ARBA00022448"/>
    </source>
</evidence>
<feature type="domain" description="Sodium/calcium exchanger membrane region" evidence="19">
    <location>
        <begin position="125"/>
        <end position="264"/>
    </location>
</feature>
<dbReference type="InterPro" id="IPR004481">
    <property type="entry name" value="K/Na/Ca-exchanger"/>
</dbReference>
<sequence length="773" mass="85142">MGLSVRSDQMMGRQRLFWKHWRLAFGILIALLALLGFFSLSKELNDQSSAHETHRRISKRQLELKLVEQELNELKLHTTGEHNNRSNNCVIAEERTNRSVIDPFPTDLFSLDQRRHGAVLLHFCGLIYMFVALAVVCDEFFVPSLSVITEVLSISDDVAGATFMAAGGSAPEFFTSLFGVFITENNVGLGTIVGSATFNILCVLACCTLFSHSTLSLSWWPLFRDILFYSVALLALTYCLLDERVHWVEAAAMFLIYLLYAIFMKNNGRIEVAVKKCFVRVGKICANRVEPMTENPMGPSTVPLEVNENAIRPTSRERADGTFVAHRLGQTTALAVNPCGYGRSSISLLHAGAHYPQIYPGIVQVALDPRNLLGSQSAHSPQKVAFVSRNSSNQSLDIDGRKRKKKRRLDKAKSLPSFTLERIVGESNGHLKVEPPRQCRSDTPYPPPALSPHSLTSVPLTPVSPCSAMPMNGCGGGLPPVNIPPSTQFLKAFDAAQYNQFPPPVRSPILNTAKAAETELENNGVATNGEDSHRQTPSVNGEIPFKIGGDDGIGGDEEKPVDLSWPRGAYKQFVFLLLAPIMFPLALTLPDVKREERKKYVGVTFIGSVAWIAFFTYMMVWWASTIGQTLGLPTEVIGLTILAAGTSIPDLITSVIVSRKGLGDMAVSSSIGSNLFDICVGLPVPWLLHFMFREQNFIAVHSNGLLCSVSILFLMIVVLVVAVTITRWRMSKVFGAIMFLAYLLFCLLSVLLEKSLLYCPLKLVSGSRKWNGC</sequence>
<keyword evidence="7 18" id="KW-0812">Transmembrane</keyword>
<dbReference type="PANTHER" id="PTHR10846">
    <property type="entry name" value="SODIUM/POTASSIUM/CALCIUM EXCHANGER"/>
    <property type="match status" value="1"/>
</dbReference>
<feature type="transmembrane region" description="Helical" evidence="18">
    <location>
        <begin position="222"/>
        <end position="241"/>
    </location>
</feature>
<feature type="domain" description="Sodium/calcium exchanger membrane region" evidence="19">
    <location>
        <begin position="603"/>
        <end position="750"/>
    </location>
</feature>
<evidence type="ECO:0000313" key="21">
    <source>
        <dbReference type="WBParaSite" id="GPLIN_001193700"/>
    </source>
</evidence>
<evidence type="ECO:0000256" key="11">
    <source>
        <dbReference type="ARBA" id="ARBA00022958"/>
    </source>
</evidence>
<keyword evidence="10" id="KW-0769">Symport</keyword>
<feature type="transmembrane region" description="Helical" evidence="18">
    <location>
        <begin position="118"/>
        <end position="137"/>
    </location>
</feature>
<dbReference type="NCBIfam" id="TIGR00367">
    <property type="entry name" value="calcium/sodium antiporter"/>
    <property type="match status" value="1"/>
</dbReference>
<evidence type="ECO:0000256" key="13">
    <source>
        <dbReference type="ARBA" id="ARBA00023053"/>
    </source>
</evidence>
<feature type="region of interest" description="Disordered" evidence="17">
    <location>
        <begin position="429"/>
        <end position="456"/>
    </location>
</feature>
<dbReference type="GO" id="GO:0005262">
    <property type="term" value="F:calcium channel activity"/>
    <property type="evidence" value="ECO:0007669"/>
    <property type="project" value="TreeGrafter"/>
</dbReference>
<dbReference type="Proteomes" id="UP000050741">
    <property type="component" value="Unassembled WGS sequence"/>
</dbReference>
<evidence type="ECO:0000256" key="2">
    <source>
        <dbReference type="ARBA" id="ARBA00005364"/>
    </source>
</evidence>
<evidence type="ECO:0000256" key="9">
    <source>
        <dbReference type="ARBA" id="ARBA00022837"/>
    </source>
</evidence>
<evidence type="ECO:0000256" key="18">
    <source>
        <dbReference type="SAM" id="Phobius"/>
    </source>
</evidence>
<reference evidence="20" key="1">
    <citation type="submission" date="2014-05" db="EMBL/GenBank/DDBJ databases">
        <title>The genome and life-stage specific transcriptomes of Globodera pallida elucidate key aspects of plant parasitism by a cyst nematode.</title>
        <authorList>
            <person name="Cotton J.A."/>
            <person name="Lilley C.J."/>
            <person name="Jones L.M."/>
            <person name="Kikuchi T."/>
            <person name="Reid A.J."/>
            <person name="Thorpe P."/>
            <person name="Tsai I.J."/>
            <person name="Beasley H."/>
            <person name="Blok V."/>
            <person name="Cock P.J.A."/>
            <person name="Van den Akker S.E."/>
            <person name="Holroyd N."/>
            <person name="Hunt M."/>
            <person name="Mantelin S."/>
            <person name="Naghra H."/>
            <person name="Pain A."/>
            <person name="Palomares-Rius J.E."/>
            <person name="Zarowiecki M."/>
            <person name="Berriman M."/>
            <person name="Jones J.T."/>
            <person name="Urwin P.E."/>
        </authorList>
    </citation>
    <scope>NUCLEOTIDE SEQUENCE [LARGE SCALE GENOMIC DNA]</scope>
    <source>
        <strain evidence="20">Lindley</strain>
    </source>
</reference>
<feature type="transmembrane region" description="Helical" evidence="18">
    <location>
        <begin position="704"/>
        <end position="727"/>
    </location>
</feature>
<keyword evidence="13" id="KW-0915">Sodium</keyword>
<dbReference type="WBParaSite" id="GPLIN_001193700">
    <property type="protein sequence ID" value="GPLIN_001193700"/>
    <property type="gene ID" value="GPLIN_001193700"/>
</dbReference>
<dbReference type="GO" id="GO:0006874">
    <property type="term" value="P:intracellular calcium ion homeostasis"/>
    <property type="evidence" value="ECO:0007669"/>
    <property type="project" value="TreeGrafter"/>
</dbReference>
<keyword evidence="3" id="KW-0813">Transport</keyword>
<evidence type="ECO:0000256" key="16">
    <source>
        <dbReference type="ARBA" id="ARBA00023201"/>
    </source>
</evidence>
<dbReference type="GO" id="GO:0005886">
    <property type="term" value="C:plasma membrane"/>
    <property type="evidence" value="ECO:0007669"/>
    <property type="project" value="TreeGrafter"/>
</dbReference>
<dbReference type="FunFam" id="1.20.1420.30:FF:000004">
    <property type="entry name" value="Sodium/potassium/calcium exchanger 2 isoform 1"/>
    <property type="match status" value="1"/>
</dbReference>
<keyword evidence="15 18" id="KW-0472">Membrane</keyword>
<evidence type="ECO:0000256" key="7">
    <source>
        <dbReference type="ARBA" id="ARBA00022692"/>
    </source>
</evidence>
<feature type="region of interest" description="Disordered" evidence="17">
    <location>
        <begin position="523"/>
        <end position="543"/>
    </location>
</feature>
<proteinExistence type="inferred from homology"/>
<feature type="compositionally biased region" description="Basic and acidic residues" evidence="17">
    <location>
        <begin position="429"/>
        <end position="440"/>
    </location>
</feature>
<feature type="transmembrane region" description="Helical" evidence="18">
    <location>
        <begin position="733"/>
        <end position="752"/>
    </location>
</feature>
<dbReference type="GO" id="GO:0015293">
    <property type="term" value="F:symporter activity"/>
    <property type="evidence" value="ECO:0007669"/>
    <property type="project" value="UniProtKB-KW"/>
</dbReference>
<feature type="transmembrane region" description="Helical" evidence="18">
    <location>
        <begin position="21"/>
        <end position="40"/>
    </location>
</feature>
<keyword evidence="6" id="KW-0109">Calcium transport</keyword>
<accession>A0A183CGD2</accession>
<keyword evidence="20" id="KW-1185">Reference proteome</keyword>
<dbReference type="Gene3D" id="1.20.1420.30">
    <property type="entry name" value="NCX, central ion-binding region"/>
    <property type="match status" value="2"/>
</dbReference>
<feature type="transmembrane region" description="Helical" evidence="18">
    <location>
        <begin position="636"/>
        <end position="659"/>
    </location>
</feature>
<evidence type="ECO:0000256" key="10">
    <source>
        <dbReference type="ARBA" id="ARBA00022847"/>
    </source>
</evidence>
<keyword evidence="8" id="KW-0732">Signal</keyword>
<reference evidence="21" key="2">
    <citation type="submission" date="2016-06" db="UniProtKB">
        <authorList>
            <consortium name="WormBaseParasite"/>
        </authorList>
    </citation>
    <scope>IDENTIFICATION</scope>
</reference>
<dbReference type="Pfam" id="PF01699">
    <property type="entry name" value="Na_Ca_ex"/>
    <property type="match status" value="2"/>
</dbReference>
<feature type="region of interest" description="Disordered" evidence="17">
    <location>
        <begin position="374"/>
        <end position="412"/>
    </location>
</feature>
<evidence type="ECO:0000256" key="17">
    <source>
        <dbReference type="SAM" id="MobiDB-lite"/>
    </source>
</evidence>
<protein>
    <submittedName>
        <fullName evidence="21">Na_Ca_ex domain-containing protein</fullName>
    </submittedName>
</protein>
<feature type="transmembrane region" description="Helical" evidence="18">
    <location>
        <begin position="601"/>
        <end position="624"/>
    </location>
</feature>
<feature type="compositionally biased region" description="Basic residues" evidence="17">
    <location>
        <begin position="401"/>
        <end position="410"/>
    </location>
</feature>
<dbReference type="GO" id="GO:0008273">
    <property type="term" value="F:calcium, potassium:sodium antiporter activity"/>
    <property type="evidence" value="ECO:0007669"/>
    <property type="project" value="TreeGrafter"/>
</dbReference>
<evidence type="ECO:0000256" key="12">
    <source>
        <dbReference type="ARBA" id="ARBA00022989"/>
    </source>
</evidence>
<evidence type="ECO:0000256" key="8">
    <source>
        <dbReference type="ARBA" id="ARBA00022729"/>
    </source>
</evidence>
<evidence type="ECO:0000256" key="6">
    <source>
        <dbReference type="ARBA" id="ARBA00022568"/>
    </source>
</evidence>
<evidence type="ECO:0000256" key="14">
    <source>
        <dbReference type="ARBA" id="ARBA00023065"/>
    </source>
</evidence>
<comment type="similarity">
    <text evidence="2">Belongs to the Ca(2+):cation antiporter (CaCA) (TC 2.A.19) family. SLC24A subfamily.</text>
</comment>
<keyword evidence="14" id="KW-0406">Ion transport</keyword>
<name>A0A183CGD2_GLOPA</name>
<organism evidence="20 21">
    <name type="scientific">Globodera pallida</name>
    <name type="common">Potato cyst nematode worm</name>
    <name type="synonym">Heterodera pallida</name>
    <dbReference type="NCBI Taxonomy" id="36090"/>
    <lineage>
        <taxon>Eukaryota</taxon>
        <taxon>Metazoa</taxon>
        <taxon>Ecdysozoa</taxon>
        <taxon>Nematoda</taxon>
        <taxon>Chromadorea</taxon>
        <taxon>Rhabditida</taxon>
        <taxon>Tylenchina</taxon>
        <taxon>Tylenchomorpha</taxon>
        <taxon>Tylenchoidea</taxon>
        <taxon>Heteroderidae</taxon>
        <taxon>Heteroderinae</taxon>
        <taxon>Globodera</taxon>
    </lineage>
</organism>
<dbReference type="InterPro" id="IPR044880">
    <property type="entry name" value="NCX_ion-bd_dom_sf"/>
</dbReference>
<keyword evidence="12 18" id="KW-1133">Transmembrane helix</keyword>
<keyword evidence="4" id="KW-0050">Antiport</keyword>
<evidence type="ECO:0000256" key="15">
    <source>
        <dbReference type="ARBA" id="ARBA00023136"/>
    </source>
</evidence>
<feature type="transmembrane region" description="Helical" evidence="18">
    <location>
        <begin position="158"/>
        <end position="182"/>
    </location>
</feature>
<keyword evidence="11" id="KW-0630">Potassium</keyword>
<dbReference type="InterPro" id="IPR004837">
    <property type="entry name" value="NaCa_Exmemb"/>
</dbReference>
<dbReference type="AlphaFoldDB" id="A0A183CGD2"/>
<evidence type="ECO:0000259" key="19">
    <source>
        <dbReference type="Pfam" id="PF01699"/>
    </source>
</evidence>
<evidence type="ECO:0000256" key="1">
    <source>
        <dbReference type="ARBA" id="ARBA00004141"/>
    </source>
</evidence>
<keyword evidence="16" id="KW-0739">Sodium transport</keyword>
<evidence type="ECO:0000256" key="5">
    <source>
        <dbReference type="ARBA" id="ARBA00022538"/>
    </source>
</evidence>
<feature type="transmembrane region" description="Helical" evidence="18">
    <location>
        <begin position="247"/>
        <end position="263"/>
    </location>
</feature>
<keyword evidence="5" id="KW-0633">Potassium transport</keyword>
<feature type="transmembrane region" description="Helical" evidence="18">
    <location>
        <begin position="188"/>
        <end position="210"/>
    </location>
</feature>
<comment type="subcellular location">
    <subcellularLocation>
        <location evidence="1">Membrane</location>
        <topology evidence="1">Multi-pass membrane protein</topology>
    </subcellularLocation>
</comment>
<dbReference type="PANTHER" id="PTHR10846:SF72">
    <property type="entry name" value="SODIUM_POTASSIUM_CALCIUM EXCHANGER NCKX30C"/>
    <property type="match status" value="1"/>
</dbReference>
<dbReference type="FunFam" id="1.20.1420.30:FF:000009">
    <property type="entry name" value="sodium/potassium/calcium exchanger 5 isoform X2"/>
    <property type="match status" value="1"/>
</dbReference>